<dbReference type="Gene3D" id="3.30.230.10">
    <property type="match status" value="1"/>
</dbReference>
<dbReference type="RefSeq" id="WP_281795548.1">
    <property type="nucleotide sequence ID" value="NZ_BSDR01000001.1"/>
</dbReference>
<evidence type="ECO:0000313" key="5">
    <source>
        <dbReference type="EMBL" id="GLI35587.1"/>
    </source>
</evidence>
<proteinExistence type="inferred from homology"/>
<dbReference type="PROSITE" id="PS50051">
    <property type="entry name" value="MCM_2"/>
    <property type="match status" value="1"/>
</dbReference>
<evidence type="ECO:0000256" key="2">
    <source>
        <dbReference type="ARBA" id="ARBA00022741"/>
    </source>
</evidence>
<sequence length="508" mass="55680">MISKTYTCSLLGIDAILVEVEVDLSPGLPAFATVGLPDNIVRESKDRVKTALQNSGYPFPAERITVNLAPAHLKKEGAGFDLPIAAGILAAMGMIKPGKSEEVILVGELSLDGRIKPVTGSLPMAIQARNSGYRKMLLPASNAPEASVTEELSIYPVNHLSEVVSFLNGQSDLQPLRLAPGEIWNFEMLNEMDFEEVKGQEHTKRGLEVAAAGGHNVLMIGPPGAGKTMLAQRLPGILPLLSFEEALETSKIFSVAGLLHNQPLMVQRPFRSPHHTISDAGLIGGGHIPRPGEVSLAHNGVLFLDEFPEFRRNILDLLRQPLEDGQVTIARAAMSLTYPARFMLVAAMNPCPCGYSGDSNRPCTCSPNLVQRYRGRISGPILDRIDLHIEVPAVRYKDLQSTQPVENSATIRERVIQARKLQLDRFAKESIYSNSLMKPRHIKKYCHLDGEGQKLLEHAIEQLGLSARAYHRILKVARTIADLAGEGAIAPHHLLEAVQYRSLDRRLF</sequence>
<keyword evidence="3" id="KW-0067">ATP-binding</keyword>
<dbReference type="Gene3D" id="3.40.50.300">
    <property type="entry name" value="P-loop containing nucleotide triphosphate hydrolases"/>
    <property type="match status" value="1"/>
</dbReference>
<dbReference type="PANTHER" id="PTHR32039">
    <property type="entry name" value="MAGNESIUM-CHELATASE SUBUNIT CHLI"/>
    <property type="match status" value="1"/>
</dbReference>
<gene>
    <name evidence="5" type="primary">comM</name>
    <name evidence="5" type="ORF">DAMNIGENAA_30200</name>
</gene>
<dbReference type="InterPro" id="IPR000523">
    <property type="entry name" value="Mg_chelatse_chII-like_cat_dom"/>
</dbReference>
<accession>A0A9W6FVF2</accession>
<dbReference type="Pfam" id="PF01078">
    <property type="entry name" value="Mg_chelatase"/>
    <property type="match status" value="1"/>
</dbReference>
<feature type="domain" description="MCM C-terminal AAA(+) ATPase" evidence="4">
    <location>
        <begin position="292"/>
        <end position="387"/>
    </location>
</feature>
<dbReference type="NCBIfam" id="TIGR00368">
    <property type="entry name" value="YifB family Mg chelatase-like AAA ATPase"/>
    <property type="match status" value="1"/>
</dbReference>
<dbReference type="SUPFAM" id="SSF54211">
    <property type="entry name" value="Ribosomal protein S5 domain 2-like"/>
    <property type="match status" value="1"/>
</dbReference>
<dbReference type="InterPro" id="IPR001208">
    <property type="entry name" value="MCM_dom"/>
</dbReference>
<dbReference type="EMBL" id="BSDR01000001">
    <property type="protein sequence ID" value="GLI35587.1"/>
    <property type="molecule type" value="Genomic_DNA"/>
</dbReference>
<dbReference type="InterPro" id="IPR025158">
    <property type="entry name" value="Mg_chelat-rel_C"/>
</dbReference>
<keyword evidence="6" id="KW-1185">Reference proteome</keyword>
<organism evidence="5 6">
    <name type="scientific">Desulforhabdus amnigena</name>
    <dbReference type="NCBI Taxonomy" id="40218"/>
    <lineage>
        <taxon>Bacteria</taxon>
        <taxon>Pseudomonadati</taxon>
        <taxon>Thermodesulfobacteriota</taxon>
        <taxon>Syntrophobacteria</taxon>
        <taxon>Syntrophobacterales</taxon>
        <taxon>Syntrophobacteraceae</taxon>
        <taxon>Desulforhabdus</taxon>
    </lineage>
</organism>
<keyword evidence="5" id="KW-0378">Hydrolase</keyword>
<name>A0A9W6FVF2_9BACT</name>
<dbReference type="GO" id="GO:0006508">
    <property type="term" value="P:proteolysis"/>
    <property type="evidence" value="ECO:0007669"/>
    <property type="project" value="UniProtKB-KW"/>
</dbReference>
<comment type="similarity">
    <text evidence="1">Belongs to the Mg-chelatase subunits D/I family. ComM subfamily.</text>
</comment>
<keyword evidence="2" id="KW-0547">Nucleotide-binding</keyword>
<protein>
    <submittedName>
        <fullName evidence="5">ATP-dependent protease</fullName>
    </submittedName>
</protein>
<dbReference type="InterPro" id="IPR045006">
    <property type="entry name" value="CHLI-like"/>
</dbReference>
<evidence type="ECO:0000256" key="1">
    <source>
        <dbReference type="ARBA" id="ARBA00006354"/>
    </source>
</evidence>
<dbReference type="PRINTS" id="PR01657">
    <property type="entry name" value="MCMFAMILY"/>
</dbReference>
<dbReference type="Pfam" id="PF13335">
    <property type="entry name" value="Mg_chelatase_C"/>
    <property type="match status" value="1"/>
</dbReference>
<dbReference type="Proteomes" id="UP001144372">
    <property type="component" value="Unassembled WGS sequence"/>
</dbReference>
<dbReference type="PANTHER" id="PTHR32039:SF7">
    <property type="entry name" value="COMPETENCE PROTEIN COMM"/>
    <property type="match status" value="1"/>
</dbReference>
<dbReference type="InterPro" id="IPR027417">
    <property type="entry name" value="P-loop_NTPase"/>
</dbReference>
<keyword evidence="5" id="KW-0645">Protease</keyword>
<dbReference type="InterPro" id="IPR004482">
    <property type="entry name" value="Mg_chelat-rel"/>
</dbReference>
<dbReference type="AlphaFoldDB" id="A0A9W6FVF2"/>
<dbReference type="GO" id="GO:0008233">
    <property type="term" value="F:peptidase activity"/>
    <property type="evidence" value="ECO:0007669"/>
    <property type="project" value="UniProtKB-KW"/>
</dbReference>
<dbReference type="InterPro" id="IPR020568">
    <property type="entry name" value="Ribosomal_Su5_D2-typ_SF"/>
</dbReference>
<dbReference type="GO" id="GO:0003677">
    <property type="term" value="F:DNA binding"/>
    <property type="evidence" value="ECO:0007669"/>
    <property type="project" value="InterPro"/>
</dbReference>
<dbReference type="SMART" id="SM00382">
    <property type="entry name" value="AAA"/>
    <property type="match status" value="1"/>
</dbReference>
<dbReference type="InterPro" id="IPR014721">
    <property type="entry name" value="Ribsml_uS5_D2-typ_fold_subgr"/>
</dbReference>
<evidence type="ECO:0000313" key="6">
    <source>
        <dbReference type="Proteomes" id="UP001144372"/>
    </source>
</evidence>
<dbReference type="Pfam" id="PF13541">
    <property type="entry name" value="ChlI"/>
    <property type="match status" value="1"/>
</dbReference>
<dbReference type="SUPFAM" id="SSF52540">
    <property type="entry name" value="P-loop containing nucleoside triphosphate hydrolases"/>
    <property type="match status" value="1"/>
</dbReference>
<evidence type="ECO:0000256" key="3">
    <source>
        <dbReference type="ARBA" id="ARBA00022840"/>
    </source>
</evidence>
<dbReference type="GO" id="GO:0005524">
    <property type="term" value="F:ATP binding"/>
    <property type="evidence" value="ECO:0007669"/>
    <property type="project" value="UniProtKB-KW"/>
</dbReference>
<dbReference type="InterPro" id="IPR003593">
    <property type="entry name" value="AAA+_ATPase"/>
</dbReference>
<reference evidence="5" key="1">
    <citation type="submission" date="2022-12" db="EMBL/GenBank/DDBJ databases">
        <title>Reference genome sequencing for broad-spectrum identification of bacterial and archaeal isolates by mass spectrometry.</title>
        <authorList>
            <person name="Sekiguchi Y."/>
            <person name="Tourlousse D.M."/>
        </authorList>
    </citation>
    <scope>NUCLEOTIDE SEQUENCE</scope>
    <source>
        <strain evidence="5">ASRB1</strain>
    </source>
</reference>
<evidence type="ECO:0000259" key="4">
    <source>
        <dbReference type="PROSITE" id="PS50051"/>
    </source>
</evidence>
<comment type="caution">
    <text evidence="5">The sequence shown here is derived from an EMBL/GenBank/DDBJ whole genome shotgun (WGS) entry which is preliminary data.</text>
</comment>